<dbReference type="GO" id="GO:0003964">
    <property type="term" value="F:RNA-directed DNA polymerase activity"/>
    <property type="evidence" value="ECO:0007669"/>
    <property type="project" value="UniProtKB-KW"/>
</dbReference>
<comment type="caution">
    <text evidence="3">The sequence shown here is derived from an EMBL/GenBank/DDBJ whole genome shotgun (WGS) entry which is preliminary data.</text>
</comment>
<reference evidence="3" key="1">
    <citation type="journal article" date="2019" name="Sci. Rep.">
        <title>Draft genome of Tanacetum cinerariifolium, the natural source of mosquito coil.</title>
        <authorList>
            <person name="Yamashiro T."/>
            <person name="Shiraishi A."/>
            <person name="Satake H."/>
            <person name="Nakayama K."/>
        </authorList>
    </citation>
    <scope>NUCLEOTIDE SEQUENCE</scope>
</reference>
<feature type="domain" description="Tf2-1-like SH3-like" evidence="2">
    <location>
        <begin position="373"/>
        <end position="429"/>
    </location>
</feature>
<dbReference type="AlphaFoldDB" id="A0A6L2MRY7"/>
<keyword evidence="3" id="KW-0695">RNA-directed DNA polymerase</keyword>
<evidence type="ECO:0000313" key="3">
    <source>
        <dbReference type="EMBL" id="GEU75442.1"/>
    </source>
</evidence>
<gene>
    <name evidence="3" type="ORF">Tci_047420</name>
</gene>
<dbReference type="Pfam" id="PF24626">
    <property type="entry name" value="SH3_Tf2-1"/>
    <property type="match status" value="1"/>
</dbReference>
<dbReference type="InterPro" id="IPR056924">
    <property type="entry name" value="SH3_Tf2-1"/>
</dbReference>
<feature type="region of interest" description="Disordered" evidence="1">
    <location>
        <begin position="1"/>
        <end position="29"/>
    </location>
</feature>
<dbReference type="PANTHER" id="PTHR46148">
    <property type="entry name" value="CHROMO DOMAIN-CONTAINING PROTEIN"/>
    <property type="match status" value="1"/>
</dbReference>
<protein>
    <submittedName>
        <fullName evidence="3">Putative reverse transcriptase domain-containing protein</fullName>
    </submittedName>
</protein>
<sequence length="510" mass="59959">MPLPLQAQSAQPSLPTQQQPTQPAVTSESSMTLLTTLMETCATLTQKVANLKQDKVAQALEIVMLKQRVRKLEKKRRSKSSGLKRRMHLNREEITKLNVDEDVTLVDVDTTVEMDAGIQWRMEEDVTVVKDINATESEPTVFDDKEKKEDLERAKVLQQQYDQKQESIDWNVVTERMQEKHLDNIKKYQSLKRKPISVAQAKKNMIVYLKNMARDEEHTKKKPAKKTLLQESFKRLRAEVDVLEGPRTYWRMIRVGEVTQAFQSFKDMLRDFDREDFDALSRITKEKFITTLPTQNKEKALWVELTRFGVHQVSSTTRRYDIYMLAEKDYPLSNQVMTLMLISRLQVEEDTEMAKDLTKKEHEVHLKLVLESLRKEKLYVKFLTGKLALRYVGPFEILERIGLVAYRLRFTEELNSVLDTFHVSNLKRCLADANLHVPLDEIKVDKRICFVKESVEIMDREIKKLKRRKIALLKVRWNSKRGPEFTWEHEDQMRIKYPQFFVDRVVEPAS</sequence>
<keyword evidence="3" id="KW-0548">Nucleotidyltransferase</keyword>
<organism evidence="3">
    <name type="scientific">Tanacetum cinerariifolium</name>
    <name type="common">Dalmatian daisy</name>
    <name type="synonym">Chrysanthemum cinerariifolium</name>
    <dbReference type="NCBI Taxonomy" id="118510"/>
    <lineage>
        <taxon>Eukaryota</taxon>
        <taxon>Viridiplantae</taxon>
        <taxon>Streptophyta</taxon>
        <taxon>Embryophyta</taxon>
        <taxon>Tracheophyta</taxon>
        <taxon>Spermatophyta</taxon>
        <taxon>Magnoliopsida</taxon>
        <taxon>eudicotyledons</taxon>
        <taxon>Gunneridae</taxon>
        <taxon>Pentapetalae</taxon>
        <taxon>asterids</taxon>
        <taxon>campanulids</taxon>
        <taxon>Asterales</taxon>
        <taxon>Asteraceae</taxon>
        <taxon>Asteroideae</taxon>
        <taxon>Anthemideae</taxon>
        <taxon>Anthemidinae</taxon>
        <taxon>Tanacetum</taxon>
    </lineage>
</organism>
<evidence type="ECO:0000259" key="2">
    <source>
        <dbReference type="Pfam" id="PF24626"/>
    </source>
</evidence>
<proteinExistence type="predicted"/>
<dbReference type="PANTHER" id="PTHR46148:SF59">
    <property type="entry name" value="NUCLEOTIDYLTRANSFERASE, RIBONUCLEASE H"/>
    <property type="match status" value="1"/>
</dbReference>
<evidence type="ECO:0000256" key="1">
    <source>
        <dbReference type="SAM" id="MobiDB-lite"/>
    </source>
</evidence>
<dbReference type="EMBL" id="BKCJ010007082">
    <property type="protein sequence ID" value="GEU75442.1"/>
    <property type="molecule type" value="Genomic_DNA"/>
</dbReference>
<accession>A0A6L2MRY7</accession>
<name>A0A6L2MRY7_TANCI</name>
<keyword evidence="3" id="KW-0808">Transferase</keyword>